<evidence type="ECO:0000256" key="1">
    <source>
        <dbReference type="ARBA" id="ARBA00023239"/>
    </source>
</evidence>
<organism evidence="3 4">
    <name type="scientific">Primorskyibacter sedentarius</name>
    <dbReference type="NCBI Taxonomy" id="745311"/>
    <lineage>
        <taxon>Bacteria</taxon>
        <taxon>Pseudomonadati</taxon>
        <taxon>Pseudomonadota</taxon>
        <taxon>Alphaproteobacteria</taxon>
        <taxon>Rhodobacterales</taxon>
        <taxon>Roseobacteraceae</taxon>
        <taxon>Primorskyibacter</taxon>
    </lineage>
</organism>
<dbReference type="Gene3D" id="3.30.390.10">
    <property type="entry name" value="Enolase-like, N-terminal domain"/>
    <property type="match status" value="1"/>
</dbReference>
<reference evidence="3 4" key="1">
    <citation type="submission" date="2019-03" db="EMBL/GenBank/DDBJ databases">
        <title>Genomic Encyclopedia of Type Strains, Phase IV (KMG-IV): sequencing the most valuable type-strain genomes for metagenomic binning, comparative biology and taxonomic classification.</title>
        <authorList>
            <person name="Goeker M."/>
        </authorList>
    </citation>
    <scope>NUCLEOTIDE SEQUENCE [LARGE SCALE GENOMIC DNA]</scope>
    <source>
        <strain evidence="3 4">DSM 104836</strain>
    </source>
</reference>
<dbReference type="Pfam" id="PF13378">
    <property type="entry name" value="MR_MLE_C"/>
    <property type="match status" value="1"/>
</dbReference>
<dbReference type="Pfam" id="PF02746">
    <property type="entry name" value="MR_MLE_N"/>
    <property type="match status" value="1"/>
</dbReference>
<dbReference type="InterPro" id="IPR029065">
    <property type="entry name" value="Enolase_C-like"/>
</dbReference>
<dbReference type="PANTHER" id="PTHR48080:SF2">
    <property type="entry name" value="D-GALACTONATE DEHYDRATASE"/>
    <property type="match status" value="1"/>
</dbReference>
<dbReference type="PANTHER" id="PTHR48080">
    <property type="entry name" value="D-GALACTONATE DEHYDRATASE-RELATED"/>
    <property type="match status" value="1"/>
</dbReference>
<dbReference type="Gene3D" id="3.20.20.120">
    <property type="entry name" value="Enolase-like C-terminal domain"/>
    <property type="match status" value="1"/>
</dbReference>
<dbReference type="InterPro" id="IPR029017">
    <property type="entry name" value="Enolase-like_N"/>
</dbReference>
<keyword evidence="1" id="KW-0456">Lyase</keyword>
<dbReference type="AlphaFoldDB" id="A0A4R3J133"/>
<dbReference type="SFLD" id="SFLDS00001">
    <property type="entry name" value="Enolase"/>
    <property type="match status" value="1"/>
</dbReference>
<dbReference type="EMBL" id="SLZU01000027">
    <property type="protein sequence ID" value="TCS57227.1"/>
    <property type="molecule type" value="Genomic_DNA"/>
</dbReference>
<dbReference type="InterPro" id="IPR034593">
    <property type="entry name" value="DgoD-like"/>
</dbReference>
<evidence type="ECO:0000259" key="2">
    <source>
        <dbReference type="SMART" id="SM00922"/>
    </source>
</evidence>
<dbReference type="RefSeq" id="WP_132248555.1">
    <property type="nucleotide sequence ID" value="NZ_SLZU01000027.1"/>
</dbReference>
<dbReference type="InterPro" id="IPR013341">
    <property type="entry name" value="Mandelate_racemase_N_dom"/>
</dbReference>
<dbReference type="SUPFAM" id="SSF54826">
    <property type="entry name" value="Enolase N-terminal domain-like"/>
    <property type="match status" value="1"/>
</dbReference>
<dbReference type="SUPFAM" id="SSF51604">
    <property type="entry name" value="Enolase C-terminal domain-like"/>
    <property type="match status" value="1"/>
</dbReference>
<feature type="domain" description="Mandelate racemase/muconate lactonizing enzyme C-terminal" evidence="2">
    <location>
        <begin position="136"/>
        <end position="248"/>
    </location>
</feature>
<gene>
    <name evidence="3" type="ORF">EDD52_1276</name>
</gene>
<dbReference type="SMART" id="SM00922">
    <property type="entry name" value="MR_MLE"/>
    <property type="match status" value="1"/>
</dbReference>
<dbReference type="InterPro" id="IPR036849">
    <property type="entry name" value="Enolase-like_C_sf"/>
</dbReference>
<protein>
    <submittedName>
        <fullName evidence="3">Galactonate dehydratase</fullName>
    </submittedName>
</protein>
<dbReference type="OrthoDB" id="9802699at2"/>
<dbReference type="InterPro" id="IPR013342">
    <property type="entry name" value="Mandelate_racemase_C"/>
</dbReference>
<dbReference type="Proteomes" id="UP000295696">
    <property type="component" value="Unassembled WGS sequence"/>
</dbReference>
<proteinExistence type="predicted"/>
<dbReference type="GO" id="GO:0016829">
    <property type="term" value="F:lyase activity"/>
    <property type="evidence" value="ECO:0007669"/>
    <property type="project" value="UniProtKB-KW"/>
</dbReference>
<evidence type="ECO:0000313" key="3">
    <source>
        <dbReference type="EMBL" id="TCS57227.1"/>
    </source>
</evidence>
<name>A0A4R3J133_9RHOB</name>
<keyword evidence="4" id="KW-1185">Reference proteome</keyword>
<comment type="caution">
    <text evidence="3">The sequence shown here is derived from an EMBL/GenBank/DDBJ whole genome shotgun (WGS) entry which is preliminary data.</text>
</comment>
<sequence length="396" mass="41826">MTATEHSRIRDHVTHVCQVSAKTAWLFLEIRMDNGMTGTGELSHFGIESGVLQYLSGAMPSLVGLTLSEAMTHLAQRRKRMRDAMSSHVNSGVEQALVDARAKGLGLPATELLGGRQRDRVMMYANINRGTSDRTPNGWAARAQAAVAAQYAGIKIAPFDGVNAADPLSGSSRARIDHGLACIAAVRDAIGPDVYLNVDLHGRFNRWTALDLIREMATWDVHWIEAPIHEGLGALDDCRAIRQAANAAGIRVAGAEEIPSLADVAAFIRAGALDVFMPDLRSCGGVFEACDIANLVTQSDLEFSVHNPAGPVLDAISLCVAASATATTMIERQFDESPAYGTALTTPPETPVDGAISIGAAAGWGIALNHHVLDPSGGVRFAGVDHFGLSGSGPFS</sequence>
<evidence type="ECO:0000313" key="4">
    <source>
        <dbReference type="Proteomes" id="UP000295696"/>
    </source>
</evidence>
<accession>A0A4R3J133</accession>